<reference evidence="2" key="2">
    <citation type="submission" date="2014-05" db="EMBL/GenBank/DDBJ databases">
        <title>Genome sequencing of Bartonella spp. isolated from human blood.</title>
        <authorList>
            <person name="Raoult D."/>
        </authorList>
    </citation>
    <scope>NUCLEOTIDE SEQUENCE</scope>
    <source>
        <strain evidence="2">MVT06</strain>
    </source>
</reference>
<feature type="signal peptide" evidence="1">
    <location>
        <begin position="1"/>
        <end position="23"/>
    </location>
</feature>
<accession>A0A024LSN8</accession>
<feature type="chain" id="PRO_5001535456" description="Lipoprotein" evidence="1">
    <location>
        <begin position="24"/>
        <end position="98"/>
    </location>
</feature>
<evidence type="ECO:0000256" key="1">
    <source>
        <dbReference type="SAM" id="SignalP"/>
    </source>
</evidence>
<name>A0A024LSN8_9HYPH</name>
<dbReference type="PROSITE" id="PS51257">
    <property type="entry name" value="PROKAR_LIPOPROTEIN"/>
    <property type="match status" value="1"/>
</dbReference>
<proteinExistence type="predicted"/>
<gene>
    <name evidence="2" type="ORF">BN1046_01337</name>
</gene>
<protein>
    <recommendedName>
        <fullName evidence="3">Lipoprotein</fullName>
    </recommendedName>
</protein>
<dbReference type="AlphaFoldDB" id="A0A024LSN8"/>
<sequence length="98" mass="11477" precursor="true">MRFFLSVKRAALLGIFISGLVLASCEREVNADENYIPNDLDDALDMFDVGPQNLDDLPDEVLEQFDINRRDLCQTLKQQRKQYYGYDKYDNLNCNQYN</sequence>
<evidence type="ECO:0008006" key="3">
    <source>
        <dbReference type="Google" id="ProtNLM"/>
    </source>
</evidence>
<organism evidence="2">
    <name type="scientific">Bartonella schoenbuchensis</name>
    <dbReference type="NCBI Taxonomy" id="165694"/>
    <lineage>
        <taxon>Bacteria</taxon>
        <taxon>Pseudomonadati</taxon>
        <taxon>Pseudomonadota</taxon>
        <taxon>Alphaproteobacteria</taxon>
        <taxon>Hyphomicrobiales</taxon>
        <taxon>Bartonellaceae</taxon>
        <taxon>Bartonella</taxon>
    </lineage>
</organism>
<evidence type="ECO:0000313" key="2">
    <source>
        <dbReference type="EMBL" id="CDP80405.1"/>
    </source>
</evidence>
<dbReference type="EMBL" id="HG977196">
    <property type="protein sequence ID" value="CDP80405.1"/>
    <property type="molecule type" value="Genomic_DNA"/>
</dbReference>
<reference evidence="2" key="1">
    <citation type="submission" date="2013-11" db="EMBL/GenBank/DDBJ databases">
        <authorList>
            <person name="GENOMES U."/>
        </authorList>
    </citation>
    <scope>NUCLEOTIDE SEQUENCE</scope>
    <source>
        <strain evidence="2">MVT06</strain>
    </source>
</reference>
<keyword evidence="1" id="KW-0732">Signal</keyword>